<sequence length="119" mass="12654">MAAHPAALLAFGAVDTEDLERRQPDGLVPSGHDGGEVCGCGGGVLEDEAVDRDGFDQFLMQQRRGSGDFAGSRALTWSQESHVGLCALEFQCSMRLITRHYKVAASDDEPAGDGDEKAD</sequence>
<reference evidence="1 2" key="1">
    <citation type="journal article" date="2015" name="BMC Genomics">
        <title>The genome of the truffle-parasite Tolypocladium ophioglossoides and the evolution of antifungal peptaibiotics.</title>
        <authorList>
            <person name="Quandt C.A."/>
            <person name="Bushley K.E."/>
            <person name="Spatafora J.W."/>
        </authorList>
    </citation>
    <scope>NUCLEOTIDE SEQUENCE [LARGE SCALE GENOMIC DNA]</scope>
    <source>
        <strain evidence="1 2">CBS 100239</strain>
    </source>
</reference>
<organism evidence="1 2">
    <name type="scientific">Tolypocladium ophioglossoides (strain CBS 100239)</name>
    <name type="common">Snaketongue truffleclub</name>
    <name type="synonym">Elaphocordyceps ophioglossoides</name>
    <dbReference type="NCBI Taxonomy" id="1163406"/>
    <lineage>
        <taxon>Eukaryota</taxon>
        <taxon>Fungi</taxon>
        <taxon>Dikarya</taxon>
        <taxon>Ascomycota</taxon>
        <taxon>Pezizomycotina</taxon>
        <taxon>Sordariomycetes</taxon>
        <taxon>Hypocreomycetidae</taxon>
        <taxon>Hypocreales</taxon>
        <taxon>Ophiocordycipitaceae</taxon>
        <taxon>Tolypocladium</taxon>
    </lineage>
</organism>
<gene>
    <name evidence="1" type="ORF">TOPH_08803</name>
</gene>
<evidence type="ECO:0000313" key="2">
    <source>
        <dbReference type="Proteomes" id="UP000036947"/>
    </source>
</evidence>
<dbReference type="AlphaFoldDB" id="A0A0L0MYK7"/>
<dbReference type="EMBL" id="LFRF01000053">
    <property type="protein sequence ID" value="KND86560.1"/>
    <property type="molecule type" value="Genomic_DNA"/>
</dbReference>
<feature type="non-terminal residue" evidence="1">
    <location>
        <position position="119"/>
    </location>
</feature>
<comment type="caution">
    <text evidence="1">The sequence shown here is derived from an EMBL/GenBank/DDBJ whole genome shotgun (WGS) entry which is preliminary data.</text>
</comment>
<name>A0A0L0MYK7_TOLOC</name>
<keyword evidence="2" id="KW-1185">Reference proteome</keyword>
<proteinExistence type="predicted"/>
<accession>A0A0L0MYK7</accession>
<dbReference type="Proteomes" id="UP000036947">
    <property type="component" value="Unassembled WGS sequence"/>
</dbReference>
<evidence type="ECO:0000313" key="1">
    <source>
        <dbReference type="EMBL" id="KND86560.1"/>
    </source>
</evidence>
<protein>
    <submittedName>
        <fullName evidence="1">Uncharacterized protein</fullName>
    </submittedName>
</protein>